<organism evidence="1 2">
    <name type="scientific">Mesorhizobium amorphae CCNWGS0123</name>
    <dbReference type="NCBI Taxonomy" id="1082933"/>
    <lineage>
        <taxon>Bacteria</taxon>
        <taxon>Pseudomonadati</taxon>
        <taxon>Pseudomonadota</taxon>
        <taxon>Alphaproteobacteria</taxon>
        <taxon>Hyphomicrobiales</taxon>
        <taxon>Phyllobacteriaceae</taxon>
        <taxon>Mesorhizobium</taxon>
    </lineage>
</organism>
<keyword evidence="2" id="KW-1185">Reference proteome</keyword>
<dbReference type="AlphaFoldDB" id="G6Y3F4"/>
<evidence type="ECO:0000313" key="2">
    <source>
        <dbReference type="Proteomes" id="UP000002949"/>
    </source>
</evidence>
<dbReference type="PATRIC" id="fig|1082933.3.peg.402"/>
<dbReference type="EMBL" id="AGSN01000026">
    <property type="protein sequence ID" value="EHH13730.1"/>
    <property type="molecule type" value="Genomic_DNA"/>
</dbReference>
<evidence type="ECO:0000313" key="1">
    <source>
        <dbReference type="EMBL" id="EHH13730.1"/>
    </source>
</evidence>
<reference evidence="1 2" key="1">
    <citation type="journal article" date="2012" name="J. Bacteriol.">
        <title>Draft Genome Sequence of Plant Growth-Promoting Rhizobium Mesorhizobium amorphae, Isolated from Zinc-Lead Mine Tailings.</title>
        <authorList>
            <person name="Hao X."/>
            <person name="Lin Y."/>
            <person name="Johnstone L."/>
            <person name="Baltrus D.A."/>
            <person name="Miller S.J."/>
            <person name="Wei G."/>
            <person name="Rensing C."/>
        </authorList>
    </citation>
    <scope>NUCLEOTIDE SEQUENCE [LARGE SCALE GENOMIC DNA]</scope>
    <source>
        <strain evidence="1 2">CCNWGS0123</strain>
    </source>
</reference>
<protein>
    <submittedName>
        <fullName evidence="1">Uncharacterized protein</fullName>
    </submittedName>
</protein>
<gene>
    <name evidence="1" type="ORF">MEA186_02252</name>
</gene>
<dbReference type="Proteomes" id="UP000002949">
    <property type="component" value="Unassembled WGS sequence"/>
</dbReference>
<accession>G6Y3F4</accession>
<name>G6Y3F4_9HYPH</name>
<proteinExistence type="predicted"/>
<sequence length="50" mass="5704">MSQTDYVRGAQPVIPLRQLQLDGRQTAEALIPSRLIFQAFESRIVKRHPA</sequence>